<organism evidence="1 2">
    <name type="scientific">Homarus americanus</name>
    <name type="common">American lobster</name>
    <dbReference type="NCBI Taxonomy" id="6706"/>
    <lineage>
        <taxon>Eukaryota</taxon>
        <taxon>Metazoa</taxon>
        <taxon>Ecdysozoa</taxon>
        <taxon>Arthropoda</taxon>
        <taxon>Crustacea</taxon>
        <taxon>Multicrustacea</taxon>
        <taxon>Malacostraca</taxon>
        <taxon>Eumalacostraca</taxon>
        <taxon>Eucarida</taxon>
        <taxon>Decapoda</taxon>
        <taxon>Pleocyemata</taxon>
        <taxon>Astacidea</taxon>
        <taxon>Nephropoidea</taxon>
        <taxon>Nephropidae</taxon>
        <taxon>Homarus</taxon>
    </lineage>
</organism>
<dbReference type="Proteomes" id="UP000747542">
    <property type="component" value="Unassembled WGS sequence"/>
</dbReference>
<protein>
    <submittedName>
        <fullName evidence="1">Uncharacterized protein</fullName>
    </submittedName>
</protein>
<sequence length="79" mass="9270">MWLWDVTNSRRRALKTSRRGDIVLVVLGGRTLRSDTQSWRRRRVAGHDQNIAVIFDIVDIFIRQSKVEGIKVYVFQILS</sequence>
<name>A0A8J5TM21_HOMAM</name>
<comment type="caution">
    <text evidence="1">The sequence shown here is derived from an EMBL/GenBank/DDBJ whole genome shotgun (WGS) entry which is preliminary data.</text>
</comment>
<keyword evidence="2" id="KW-1185">Reference proteome</keyword>
<proteinExistence type="predicted"/>
<gene>
    <name evidence="1" type="ORF">Hamer_G016694</name>
</gene>
<dbReference type="AlphaFoldDB" id="A0A8J5TM21"/>
<evidence type="ECO:0000313" key="2">
    <source>
        <dbReference type="Proteomes" id="UP000747542"/>
    </source>
</evidence>
<reference evidence="1" key="1">
    <citation type="journal article" date="2021" name="Sci. Adv.">
        <title>The American lobster genome reveals insights on longevity, neural, and immune adaptations.</title>
        <authorList>
            <person name="Polinski J.M."/>
            <person name="Zimin A.V."/>
            <person name="Clark K.F."/>
            <person name="Kohn A.B."/>
            <person name="Sadowski N."/>
            <person name="Timp W."/>
            <person name="Ptitsyn A."/>
            <person name="Khanna P."/>
            <person name="Romanova D.Y."/>
            <person name="Williams P."/>
            <person name="Greenwood S.J."/>
            <person name="Moroz L.L."/>
            <person name="Walt D.R."/>
            <person name="Bodnar A.G."/>
        </authorList>
    </citation>
    <scope>NUCLEOTIDE SEQUENCE</scope>
    <source>
        <strain evidence="1">GMGI-L3</strain>
    </source>
</reference>
<accession>A0A8J5TM21</accession>
<evidence type="ECO:0000313" key="1">
    <source>
        <dbReference type="EMBL" id="KAG7177405.1"/>
    </source>
</evidence>
<dbReference type="EMBL" id="JAHLQT010002318">
    <property type="protein sequence ID" value="KAG7177405.1"/>
    <property type="molecule type" value="Genomic_DNA"/>
</dbReference>